<dbReference type="PANTHER" id="PTHR10272">
    <property type="entry name" value="PLATELET-ACTIVATING FACTOR ACETYLHYDROLASE"/>
    <property type="match status" value="1"/>
</dbReference>
<name>A0A0C3RU82_PHLG1</name>
<reference evidence="6 7" key="1">
    <citation type="journal article" date="2014" name="PLoS Genet.">
        <title>Analysis of the Phlebiopsis gigantea genome, transcriptome and secretome provides insight into its pioneer colonization strategies of wood.</title>
        <authorList>
            <person name="Hori C."/>
            <person name="Ishida T."/>
            <person name="Igarashi K."/>
            <person name="Samejima M."/>
            <person name="Suzuki H."/>
            <person name="Master E."/>
            <person name="Ferreira P."/>
            <person name="Ruiz-Duenas F.J."/>
            <person name="Held B."/>
            <person name="Canessa P."/>
            <person name="Larrondo L.F."/>
            <person name="Schmoll M."/>
            <person name="Druzhinina I.S."/>
            <person name="Kubicek C.P."/>
            <person name="Gaskell J.A."/>
            <person name="Kersten P."/>
            <person name="St John F."/>
            <person name="Glasner J."/>
            <person name="Sabat G."/>
            <person name="Splinter BonDurant S."/>
            <person name="Syed K."/>
            <person name="Yadav J."/>
            <person name="Mgbeahuruike A.C."/>
            <person name="Kovalchuk A."/>
            <person name="Asiegbu F.O."/>
            <person name="Lackner G."/>
            <person name="Hoffmeister D."/>
            <person name="Rencoret J."/>
            <person name="Gutierrez A."/>
            <person name="Sun H."/>
            <person name="Lindquist E."/>
            <person name="Barry K."/>
            <person name="Riley R."/>
            <person name="Grigoriev I.V."/>
            <person name="Henrissat B."/>
            <person name="Kues U."/>
            <person name="Berka R.M."/>
            <person name="Martinez A.T."/>
            <person name="Covert S.F."/>
            <person name="Blanchette R.A."/>
            <person name="Cullen D."/>
        </authorList>
    </citation>
    <scope>NUCLEOTIDE SEQUENCE [LARGE SCALE GENOMIC DNA]</scope>
    <source>
        <strain evidence="6 7">11061_1 CR5-6</strain>
    </source>
</reference>
<evidence type="ECO:0000256" key="4">
    <source>
        <dbReference type="ARBA" id="ARBA00023098"/>
    </source>
</evidence>
<dbReference type="Gene3D" id="3.40.50.1820">
    <property type="entry name" value="alpha/beta hydrolase"/>
    <property type="match status" value="1"/>
</dbReference>
<dbReference type="PANTHER" id="PTHR10272:SF0">
    <property type="entry name" value="PLATELET-ACTIVATING FACTOR ACETYLHYDROLASE"/>
    <property type="match status" value="1"/>
</dbReference>
<dbReference type="GO" id="GO:0016042">
    <property type="term" value="P:lipid catabolic process"/>
    <property type="evidence" value="ECO:0007669"/>
    <property type="project" value="UniProtKB-KW"/>
</dbReference>
<dbReference type="InterPro" id="IPR029058">
    <property type="entry name" value="AB_hydrolase_fold"/>
</dbReference>
<protein>
    <recommendedName>
        <fullName evidence="1">1-alkyl-2-acetylglycerophosphocholine esterase</fullName>
        <ecNumber evidence="1">3.1.1.47</ecNumber>
    </recommendedName>
</protein>
<dbReference type="STRING" id="745531.A0A0C3RU82"/>
<feature type="compositionally biased region" description="Basic residues" evidence="5">
    <location>
        <begin position="332"/>
        <end position="341"/>
    </location>
</feature>
<proteinExistence type="predicted"/>
<evidence type="ECO:0000313" key="7">
    <source>
        <dbReference type="Proteomes" id="UP000053257"/>
    </source>
</evidence>
<dbReference type="EMBL" id="KN840571">
    <property type="protein sequence ID" value="KIP04516.1"/>
    <property type="molecule type" value="Genomic_DNA"/>
</dbReference>
<evidence type="ECO:0000256" key="1">
    <source>
        <dbReference type="ARBA" id="ARBA00013201"/>
    </source>
</evidence>
<sequence length="368" mass="40475">MVPKRTPNFWYRMVAYPTAAAAIHGTTFPAAKEAPLALPSSKGMRDSLHHDGKWPVMIFSHGVGCSRLMYSAFCGEMASRGFVVAVLEHRDGTSPSSTIVAADGTTTNMDWIQWNDLHWPDLVDQPTDDTTLRREQIKCRTAEVEAVVDVMRKLAEGERLNDELKLPNLDWARFRNIEASRPVMAGHSLGGSAALAASSKGSIDFRAVVVFDPAVQRLEPWKSSLPHPLLVINSEEFTVGREYAIFSDQVVHTVTTELRVFSIGGATHPSFSDVFLILPNAINKLTGLACPAGAVITKAVRATAEFLSGPGGHGGKVTYDDEFHDEVDRKMKIKARGRKKRSEKEGEEEGGKLYRPVGKPGELSWHRL</sequence>
<feature type="region of interest" description="Disordered" evidence="5">
    <location>
        <begin position="332"/>
        <end position="368"/>
    </location>
</feature>
<dbReference type="AlphaFoldDB" id="A0A0C3RU82"/>
<keyword evidence="7" id="KW-1185">Reference proteome</keyword>
<keyword evidence="2" id="KW-0378">Hydrolase</keyword>
<gene>
    <name evidence="6" type="ORF">PHLGIDRAFT_191187</name>
</gene>
<dbReference type="GO" id="GO:0003847">
    <property type="term" value="F:1-alkyl-2-acetylglycerophosphocholine esterase activity"/>
    <property type="evidence" value="ECO:0007669"/>
    <property type="project" value="UniProtKB-EC"/>
</dbReference>
<evidence type="ECO:0000256" key="5">
    <source>
        <dbReference type="SAM" id="MobiDB-lite"/>
    </source>
</evidence>
<evidence type="ECO:0000256" key="3">
    <source>
        <dbReference type="ARBA" id="ARBA00022963"/>
    </source>
</evidence>
<organism evidence="6 7">
    <name type="scientific">Phlebiopsis gigantea (strain 11061_1 CR5-6)</name>
    <name type="common">White-rot fungus</name>
    <name type="synonym">Peniophora gigantea</name>
    <dbReference type="NCBI Taxonomy" id="745531"/>
    <lineage>
        <taxon>Eukaryota</taxon>
        <taxon>Fungi</taxon>
        <taxon>Dikarya</taxon>
        <taxon>Basidiomycota</taxon>
        <taxon>Agaricomycotina</taxon>
        <taxon>Agaricomycetes</taxon>
        <taxon>Polyporales</taxon>
        <taxon>Phanerochaetaceae</taxon>
        <taxon>Phlebiopsis</taxon>
    </lineage>
</organism>
<dbReference type="EC" id="3.1.1.47" evidence="1"/>
<dbReference type="HOGENOM" id="CLU_022501_4_0_1"/>
<dbReference type="SUPFAM" id="SSF53474">
    <property type="entry name" value="alpha/beta-Hydrolases"/>
    <property type="match status" value="1"/>
</dbReference>
<accession>A0A0C3RU82</accession>
<keyword evidence="4" id="KW-0443">Lipid metabolism</keyword>
<dbReference type="OrthoDB" id="2363873at2759"/>
<dbReference type="Pfam" id="PF03403">
    <property type="entry name" value="PAF-AH_p_II"/>
    <property type="match status" value="1"/>
</dbReference>
<evidence type="ECO:0000313" key="6">
    <source>
        <dbReference type="EMBL" id="KIP04516.1"/>
    </source>
</evidence>
<keyword evidence="3" id="KW-0442">Lipid degradation</keyword>
<evidence type="ECO:0000256" key="2">
    <source>
        <dbReference type="ARBA" id="ARBA00022801"/>
    </source>
</evidence>
<dbReference type="Proteomes" id="UP000053257">
    <property type="component" value="Unassembled WGS sequence"/>
</dbReference>